<name>A0ABQ0QLK2_9PROT</name>
<sequence length="51" mass="6070">MGFLEQIWQKRGVDICDVWAELEARLELAQNLREQGIRPRKNGRYRSTKLP</sequence>
<keyword evidence="2" id="KW-1185">Reference proteome</keyword>
<reference evidence="1" key="1">
    <citation type="submission" date="2013-04" db="EMBL/GenBank/DDBJ databases">
        <title>The genome sequencing project of 58 acetic acid bacteria.</title>
        <authorList>
            <person name="Okamoto-Kainuma A."/>
            <person name="Ishikawa M."/>
            <person name="Umino S."/>
            <person name="Koizumi Y."/>
            <person name="Shiwa Y."/>
            <person name="Yoshikawa H."/>
            <person name="Matsutani M."/>
            <person name="Matsushita K."/>
        </authorList>
    </citation>
    <scope>NUCLEOTIDE SEQUENCE</scope>
    <source>
        <strain evidence="1">NBRC 106556</strain>
    </source>
</reference>
<comment type="caution">
    <text evidence="1">The sequence shown here is derived from an EMBL/GenBank/DDBJ whole genome shotgun (WGS) entry which is preliminary data.</text>
</comment>
<proteinExistence type="predicted"/>
<dbReference type="EMBL" id="BAQB01000097">
    <property type="protein sequence ID" value="GBR49408.1"/>
    <property type="molecule type" value="Genomic_DNA"/>
</dbReference>
<accession>A0ABQ0QLK2</accession>
<evidence type="ECO:0000313" key="2">
    <source>
        <dbReference type="Proteomes" id="UP001062443"/>
    </source>
</evidence>
<gene>
    <name evidence="1" type="ORF">AA106556_2040</name>
</gene>
<protein>
    <recommendedName>
        <fullName evidence="3">Transposase</fullName>
    </recommendedName>
</protein>
<evidence type="ECO:0000313" key="1">
    <source>
        <dbReference type="EMBL" id="GBR49408.1"/>
    </source>
</evidence>
<evidence type="ECO:0008006" key="3">
    <source>
        <dbReference type="Google" id="ProtNLM"/>
    </source>
</evidence>
<organism evidence="1 2">
    <name type="scientific">Neokomagataea tanensis NBRC 106556</name>
    <dbReference type="NCBI Taxonomy" id="1223519"/>
    <lineage>
        <taxon>Bacteria</taxon>
        <taxon>Pseudomonadati</taxon>
        <taxon>Pseudomonadota</taxon>
        <taxon>Alphaproteobacteria</taxon>
        <taxon>Acetobacterales</taxon>
        <taxon>Acetobacteraceae</taxon>
        <taxon>Neokomagataea</taxon>
    </lineage>
</organism>
<dbReference type="Proteomes" id="UP001062443">
    <property type="component" value="Unassembled WGS sequence"/>
</dbReference>